<evidence type="ECO:0000313" key="2">
    <source>
        <dbReference type="EMBL" id="GLQ52746.1"/>
    </source>
</evidence>
<dbReference type="InterPro" id="IPR004045">
    <property type="entry name" value="Glutathione_S-Trfase_N"/>
</dbReference>
<dbReference type="SFLD" id="SFLDG00358">
    <property type="entry name" value="Main_(cytGST)"/>
    <property type="match status" value="1"/>
</dbReference>
<dbReference type="PANTHER" id="PTHR44051:SF21">
    <property type="entry name" value="GLUTATHIONE S-TRANSFERASE FAMILY PROTEIN"/>
    <property type="match status" value="1"/>
</dbReference>
<dbReference type="Proteomes" id="UP001156691">
    <property type="component" value="Unassembled WGS sequence"/>
</dbReference>
<dbReference type="InterPro" id="IPR036282">
    <property type="entry name" value="Glutathione-S-Trfase_C_sf"/>
</dbReference>
<dbReference type="CDD" id="cd03046">
    <property type="entry name" value="GST_N_GTT1_like"/>
    <property type="match status" value="1"/>
</dbReference>
<evidence type="ECO:0000259" key="1">
    <source>
        <dbReference type="PROSITE" id="PS50404"/>
    </source>
</evidence>
<dbReference type="InterPro" id="IPR040079">
    <property type="entry name" value="Glutathione_S-Trfase"/>
</dbReference>
<reference evidence="3" key="1">
    <citation type="journal article" date="2019" name="Int. J. Syst. Evol. Microbiol.">
        <title>The Global Catalogue of Microorganisms (GCM) 10K type strain sequencing project: providing services to taxonomists for standard genome sequencing and annotation.</title>
        <authorList>
            <consortium name="The Broad Institute Genomics Platform"/>
            <consortium name="The Broad Institute Genome Sequencing Center for Infectious Disease"/>
            <person name="Wu L."/>
            <person name="Ma J."/>
        </authorList>
    </citation>
    <scope>NUCLEOTIDE SEQUENCE [LARGE SCALE GENOMIC DNA]</scope>
    <source>
        <strain evidence="3">NBRC 112416</strain>
    </source>
</reference>
<dbReference type="Gene3D" id="1.20.1050.10">
    <property type="match status" value="1"/>
</dbReference>
<dbReference type="SFLD" id="SFLDG01150">
    <property type="entry name" value="Main.1:_Beta-like"/>
    <property type="match status" value="1"/>
</dbReference>
<dbReference type="Pfam" id="PF02798">
    <property type="entry name" value="GST_N"/>
    <property type="match status" value="1"/>
</dbReference>
<organism evidence="2 3">
    <name type="scientific">Devosia nitrariae</name>
    <dbReference type="NCBI Taxonomy" id="2071872"/>
    <lineage>
        <taxon>Bacteria</taxon>
        <taxon>Pseudomonadati</taxon>
        <taxon>Pseudomonadota</taxon>
        <taxon>Alphaproteobacteria</taxon>
        <taxon>Hyphomicrobiales</taxon>
        <taxon>Devosiaceae</taxon>
        <taxon>Devosia</taxon>
    </lineage>
</organism>
<dbReference type="SFLD" id="SFLDS00019">
    <property type="entry name" value="Glutathione_Transferase_(cytos"/>
    <property type="match status" value="1"/>
</dbReference>
<dbReference type="PROSITE" id="PS50404">
    <property type="entry name" value="GST_NTER"/>
    <property type="match status" value="1"/>
</dbReference>
<comment type="caution">
    <text evidence="2">The sequence shown here is derived from an EMBL/GenBank/DDBJ whole genome shotgun (WGS) entry which is preliminary data.</text>
</comment>
<dbReference type="SUPFAM" id="SSF47616">
    <property type="entry name" value="GST C-terminal domain-like"/>
    <property type="match status" value="1"/>
</dbReference>
<dbReference type="RefSeq" id="WP_284338220.1">
    <property type="nucleotide sequence ID" value="NZ_BSNS01000001.1"/>
</dbReference>
<protein>
    <submittedName>
        <fullName evidence="2">Glutathione S-transferase</fullName>
    </submittedName>
</protein>
<proteinExistence type="predicted"/>
<sequence length="207" mass="23095">MAEIILYASIASRSIAAYWILEELGVPYRVVDTDLLEGKQKRPEYLAINPDARVPAINIDGVVVTERPAIIGLLADRFGYGTLAPKIEAPERGPYLKWLTYATGVLDPAIAVHLTGLKEPLKEQTWDGIDHVEKRLADTLTSPGPWLLGDWFTAADVMIGGIVVAVVYNKLIPEKEAIWDYSRRIMKRPAFQRARDLTWPPSKFPTG</sequence>
<dbReference type="Gene3D" id="3.40.30.10">
    <property type="entry name" value="Glutaredoxin"/>
    <property type="match status" value="1"/>
</dbReference>
<keyword evidence="3" id="KW-1185">Reference proteome</keyword>
<dbReference type="EMBL" id="BSNS01000001">
    <property type="protein sequence ID" value="GLQ52746.1"/>
    <property type="molecule type" value="Genomic_DNA"/>
</dbReference>
<dbReference type="PANTHER" id="PTHR44051">
    <property type="entry name" value="GLUTATHIONE S-TRANSFERASE-RELATED"/>
    <property type="match status" value="1"/>
</dbReference>
<evidence type="ECO:0000313" key="3">
    <source>
        <dbReference type="Proteomes" id="UP001156691"/>
    </source>
</evidence>
<name>A0ABQ5VYM3_9HYPH</name>
<feature type="domain" description="GST N-terminal" evidence="1">
    <location>
        <begin position="1"/>
        <end position="82"/>
    </location>
</feature>
<dbReference type="InterPro" id="IPR036249">
    <property type="entry name" value="Thioredoxin-like_sf"/>
</dbReference>
<accession>A0ABQ5VYM3</accession>
<gene>
    <name evidence="2" type="ORF">GCM10010862_00040</name>
</gene>
<dbReference type="SUPFAM" id="SSF52833">
    <property type="entry name" value="Thioredoxin-like"/>
    <property type="match status" value="1"/>
</dbReference>